<dbReference type="InterPro" id="IPR036388">
    <property type="entry name" value="WH-like_DNA-bd_sf"/>
</dbReference>
<dbReference type="InterPro" id="IPR036693">
    <property type="entry name" value="TF_LuxR_autoind-bd_dom_sf"/>
</dbReference>
<dbReference type="SUPFAM" id="SSF75516">
    <property type="entry name" value="Pheromone-binding domain of LuxR-like quorum-sensing transcription factors"/>
    <property type="match status" value="1"/>
</dbReference>
<dbReference type="SUPFAM" id="SSF46894">
    <property type="entry name" value="C-terminal effector domain of the bipartite response regulators"/>
    <property type="match status" value="1"/>
</dbReference>
<dbReference type="Gene3D" id="1.10.10.10">
    <property type="entry name" value="Winged helix-like DNA-binding domain superfamily/Winged helix DNA-binding domain"/>
    <property type="match status" value="1"/>
</dbReference>
<dbReference type="STRING" id="525640.SAMN04487971_12328"/>
<organism evidence="5 6">
    <name type="scientific">Paracoccus chinensis</name>
    <dbReference type="NCBI Taxonomy" id="525640"/>
    <lineage>
        <taxon>Bacteria</taxon>
        <taxon>Pseudomonadati</taxon>
        <taxon>Pseudomonadota</taxon>
        <taxon>Alphaproteobacteria</taxon>
        <taxon>Rhodobacterales</taxon>
        <taxon>Paracoccaceae</taxon>
        <taxon>Paracoccus</taxon>
    </lineage>
</organism>
<dbReference type="PANTHER" id="PTHR44688:SF25">
    <property type="entry name" value="HTH LUXR-TYPE DOMAIN-CONTAINING PROTEIN"/>
    <property type="match status" value="1"/>
</dbReference>
<keyword evidence="1" id="KW-0805">Transcription regulation</keyword>
<dbReference type="Gene3D" id="3.30.450.80">
    <property type="entry name" value="Transcription factor LuxR-like, autoinducer-binding domain"/>
    <property type="match status" value="1"/>
</dbReference>
<dbReference type="PRINTS" id="PR00038">
    <property type="entry name" value="HTHLUXR"/>
</dbReference>
<dbReference type="InterPro" id="IPR016032">
    <property type="entry name" value="Sig_transdc_resp-reg_C-effctor"/>
</dbReference>
<dbReference type="Pfam" id="PF03472">
    <property type="entry name" value="Autoind_bind"/>
    <property type="match status" value="1"/>
</dbReference>
<dbReference type="Proteomes" id="UP000199555">
    <property type="component" value="Unassembled WGS sequence"/>
</dbReference>
<dbReference type="PROSITE" id="PS50043">
    <property type="entry name" value="HTH_LUXR_2"/>
    <property type="match status" value="1"/>
</dbReference>
<feature type="domain" description="HTH luxR-type" evidence="4">
    <location>
        <begin position="123"/>
        <end position="188"/>
    </location>
</feature>
<keyword evidence="3" id="KW-0804">Transcription</keyword>
<dbReference type="SMART" id="SM00421">
    <property type="entry name" value="HTH_LUXR"/>
    <property type="match status" value="1"/>
</dbReference>
<dbReference type="GO" id="GO:0003677">
    <property type="term" value="F:DNA binding"/>
    <property type="evidence" value="ECO:0007669"/>
    <property type="project" value="UniProtKB-KW"/>
</dbReference>
<dbReference type="InterPro" id="IPR000792">
    <property type="entry name" value="Tscrpt_reg_LuxR_C"/>
</dbReference>
<evidence type="ECO:0000313" key="6">
    <source>
        <dbReference type="Proteomes" id="UP000199555"/>
    </source>
</evidence>
<evidence type="ECO:0000313" key="5">
    <source>
        <dbReference type="EMBL" id="SDL77291.1"/>
    </source>
</evidence>
<dbReference type="EMBL" id="FNGE01000023">
    <property type="protein sequence ID" value="SDL77291.1"/>
    <property type="molecule type" value="Genomic_DNA"/>
</dbReference>
<name>A0A1G9MTG4_9RHOB</name>
<evidence type="ECO:0000259" key="4">
    <source>
        <dbReference type="PROSITE" id="PS50043"/>
    </source>
</evidence>
<dbReference type="Pfam" id="PF00196">
    <property type="entry name" value="GerE"/>
    <property type="match status" value="1"/>
</dbReference>
<reference evidence="6" key="1">
    <citation type="submission" date="2016-10" db="EMBL/GenBank/DDBJ databases">
        <authorList>
            <person name="Varghese N."/>
            <person name="Submissions S."/>
        </authorList>
    </citation>
    <scope>NUCLEOTIDE SEQUENCE [LARGE SCALE GENOMIC DNA]</scope>
    <source>
        <strain evidence="6">CGMCC 1.7655</strain>
    </source>
</reference>
<evidence type="ECO:0000256" key="3">
    <source>
        <dbReference type="ARBA" id="ARBA00023163"/>
    </source>
</evidence>
<protein>
    <submittedName>
        <fullName evidence="5">LuxR family transcriptional regulator</fullName>
    </submittedName>
</protein>
<dbReference type="AlphaFoldDB" id="A0A1G9MTG4"/>
<accession>A0A1G9MTG4</accession>
<dbReference type="CDD" id="cd06170">
    <property type="entry name" value="LuxR_C_like"/>
    <property type="match status" value="1"/>
</dbReference>
<dbReference type="GO" id="GO:0006355">
    <property type="term" value="P:regulation of DNA-templated transcription"/>
    <property type="evidence" value="ECO:0007669"/>
    <property type="project" value="InterPro"/>
</dbReference>
<sequence>MDALAPSGWFMGFNISYKGAEVLINRYPSGWQVEYEENNYFFGDPILVWTMTKTGAIRWSEVGIPDLRGIMASAARHGLRYGATVTKKYERKRCFVSMARPDREFTDAEIEIVEAKFTMWCELLLNKARLTEGELAVLRAFRNGHGQRECAAELGISEATVKQRLSKACSKLGATSRTQAVAIAVSRGYLNG</sequence>
<gene>
    <name evidence="5" type="ORF">SAMN04487971_12328</name>
</gene>
<evidence type="ECO:0000256" key="1">
    <source>
        <dbReference type="ARBA" id="ARBA00023015"/>
    </source>
</evidence>
<keyword evidence="6" id="KW-1185">Reference proteome</keyword>
<dbReference type="PANTHER" id="PTHR44688">
    <property type="entry name" value="DNA-BINDING TRANSCRIPTIONAL ACTIVATOR DEVR_DOSR"/>
    <property type="match status" value="1"/>
</dbReference>
<evidence type="ECO:0000256" key="2">
    <source>
        <dbReference type="ARBA" id="ARBA00023125"/>
    </source>
</evidence>
<proteinExistence type="predicted"/>
<dbReference type="InterPro" id="IPR005143">
    <property type="entry name" value="TF_LuxR_autoind-bd_dom"/>
</dbReference>
<keyword evidence="2" id="KW-0238">DNA-binding</keyword>